<dbReference type="Proteomes" id="UP001141806">
    <property type="component" value="Unassembled WGS sequence"/>
</dbReference>
<evidence type="ECO:0000313" key="3">
    <source>
        <dbReference type="Proteomes" id="UP001141806"/>
    </source>
</evidence>
<organism evidence="2 3">
    <name type="scientific">Protea cynaroides</name>
    <dbReference type="NCBI Taxonomy" id="273540"/>
    <lineage>
        <taxon>Eukaryota</taxon>
        <taxon>Viridiplantae</taxon>
        <taxon>Streptophyta</taxon>
        <taxon>Embryophyta</taxon>
        <taxon>Tracheophyta</taxon>
        <taxon>Spermatophyta</taxon>
        <taxon>Magnoliopsida</taxon>
        <taxon>Proteales</taxon>
        <taxon>Proteaceae</taxon>
        <taxon>Protea</taxon>
    </lineage>
</organism>
<dbReference type="PANTHER" id="PTHR35466">
    <property type="entry name" value="SERINE/ARGININE REPETITIVE MATRIX PROTEIN 1"/>
    <property type="match status" value="1"/>
</dbReference>
<evidence type="ECO:0000256" key="1">
    <source>
        <dbReference type="SAM" id="MobiDB-lite"/>
    </source>
</evidence>
<dbReference type="EMBL" id="JAMYWD010000007">
    <property type="protein sequence ID" value="KAJ4966565.1"/>
    <property type="molecule type" value="Genomic_DNA"/>
</dbReference>
<evidence type="ECO:0000313" key="2">
    <source>
        <dbReference type="EMBL" id="KAJ4966565.1"/>
    </source>
</evidence>
<reference evidence="2" key="1">
    <citation type="journal article" date="2023" name="Plant J.">
        <title>The genome of the king protea, Protea cynaroides.</title>
        <authorList>
            <person name="Chang J."/>
            <person name="Duong T.A."/>
            <person name="Schoeman C."/>
            <person name="Ma X."/>
            <person name="Roodt D."/>
            <person name="Barker N."/>
            <person name="Li Z."/>
            <person name="Van de Peer Y."/>
            <person name="Mizrachi E."/>
        </authorList>
    </citation>
    <scope>NUCLEOTIDE SEQUENCE</scope>
    <source>
        <tissue evidence="2">Young leaves</tissue>
    </source>
</reference>
<feature type="region of interest" description="Disordered" evidence="1">
    <location>
        <begin position="104"/>
        <end position="126"/>
    </location>
</feature>
<gene>
    <name evidence="2" type="ORF">NE237_018414</name>
</gene>
<dbReference type="Pfam" id="PF05097">
    <property type="entry name" value="DUF688"/>
    <property type="match status" value="1"/>
</dbReference>
<feature type="compositionally biased region" description="Basic and acidic residues" evidence="1">
    <location>
        <begin position="106"/>
        <end position="115"/>
    </location>
</feature>
<accession>A0A9Q0QNW9</accession>
<keyword evidence="3" id="KW-1185">Reference proteome</keyword>
<dbReference type="OrthoDB" id="1110378at2759"/>
<dbReference type="InterPro" id="IPR007789">
    <property type="entry name" value="DUF688"/>
</dbReference>
<comment type="caution">
    <text evidence="2">The sequence shown here is derived from an EMBL/GenBank/DDBJ whole genome shotgun (WGS) entry which is preliminary data.</text>
</comment>
<feature type="region of interest" description="Disordered" evidence="1">
    <location>
        <begin position="1"/>
        <end position="84"/>
    </location>
</feature>
<dbReference type="AlphaFoldDB" id="A0A9Q0QNW9"/>
<protein>
    <submittedName>
        <fullName evidence="2">Uncharacterized protein</fullName>
    </submittedName>
</protein>
<name>A0A9Q0QNW9_9MAGN</name>
<proteinExistence type="predicted"/>
<feature type="region of interest" description="Disordered" evidence="1">
    <location>
        <begin position="146"/>
        <end position="173"/>
    </location>
</feature>
<feature type="compositionally biased region" description="Polar residues" evidence="1">
    <location>
        <begin position="116"/>
        <end position="125"/>
    </location>
</feature>
<dbReference type="PANTHER" id="PTHR35466:SF4">
    <property type="entry name" value="EXPRESSED PROTEIN"/>
    <property type="match status" value="1"/>
</dbReference>
<sequence length="184" mass="20117">MAVDESCRQPGAVPFKWEIQPGVPKPQQHQSSIKPSPKLRPPPAGAGKNYYYYPPPLELGSLSTPSKSRLRSRSGRLKSDRVRFDRPNSVEVVSGSAGCFLPLLKRKGDNKKNGKTESVTTSEIDYSSDLETLARRSMSTRKMLSPFRDSVSSSSFFGSPSPFSSARSSPRAAGDAEWAAFGLF</sequence>